<feature type="transmembrane region" description="Helical" evidence="7">
    <location>
        <begin position="6"/>
        <end position="22"/>
    </location>
</feature>
<keyword evidence="6 7" id="KW-0472">Membrane</keyword>
<evidence type="ECO:0000313" key="8">
    <source>
        <dbReference type="EMBL" id="QOJ79519.1"/>
    </source>
</evidence>
<dbReference type="AlphaFoldDB" id="A0A7L9FID6"/>
<dbReference type="InterPro" id="IPR004776">
    <property type="entry name" value="Mem_transp_PIN-like"/>
</dbReference>
<comment type="subcellular location">
    <subcellularLocation>
        <location evidence="1">Membrane</location>
        <topology evidence="1">Multi-pass membrane protein</topology>
    </subcellularLocation>
</comment>
<keyword evidence="4 7" id="KW-0812">Transmembrane</keyword>
<gene>
    <name evidence="8" type="ORF">IG193_03400</name>
</gene>
<evidence type="ECO:0000256" key="3">
    <source>
        <dbReference type="ARBA" id="ARBA00022475"/>
    </source>
</evidence>
<dbReference type="InParanoid" id="A0A7L9FID6"/>
<feature type="transmembrane region" description="Helical" evidence="7">
    <location>
        <begin position="29"/>
        <end position="49"/>
    </location>
</feature>
<feature type="transmembrane region" description="Helical" evidence="7">
    <location>
        <begin position="149"/>
        <end position="171"/>
    </location>
</feature>
<dbReference type="GeneID" id="59148910"/>
<dbReference type="GO" id="GO:0016020">
    <property type="term" value="C:membrane"/>
    <property type="evidence" value="ECO:0007669"/>
    <property type="project" value="UniProtKB-SubCell"/>
</dbReference>
<feature type="transmembrane region" description="Helical" evidence="7">
    <location>
        <begin position="61"/>
        <end position="79"/>
    </location>
</feature>
<keyword evidence="2" id="KW-0813">Transport</keyword>
<dbReference type="EMBL" id="CP062310">
    <property type="protein sequence ID" value="QOJ79519.1"/>
    <property type="molecule type" value="Genomic_DNA"/>
</dbReference>
<keyword evidence="5 7" id="KW-1133">Transmembrane helix</keyword>
<protein>
    <submittedName>
        <fullName evidence="8">AEC family transporter</fullName>
    </submittedName>
</protein>
<evidence type="ECO:0000256" key="1">
    <source>
        <dbReference type="ARBA" id="ARBA00004141"/>
    </source>
</evidence>
<evidence type="ECO:0000256" key="5">
    <source>
        <dbReference type="ARBA" id="ARBA00022989"/>
    </source>
</evidence>
<proteinExistence type="predicted"/>
<dbReference type="KEGG" id="thel:IG193_03400"/>
<dbReference type="Pfam" id="PF03547">
    <property type="entry name" value="Mem_trans"/>
    <property type="match status" value="2"/>
</dbReference>
<accession>A0A7L9FID6</accession>
<dbReference type="Proteomes" id="UP000594121">
    <property type="component" value="Chromosome"/>
</dbReference>
<keyword evidence="3" id="KW-1003">Cell membrane</keyword>
<keyword evidence="9" id="KW-1185">Reference proteome</keyword>
<reference evidence="8 9" key="1">
    <citation type="submission" date="2020-10" db="EMBL/GenBank/DDBJ databases">
        <title>Thermofilum lucidum 3507LT sp. nov. a novel member of Thermofilaceae family isolated from Chile hot spring, and proposal of description order Thermofilales.</title>
        <authorList>
            <person name="Zayulina K.S."/>
            <person name="Elcheninov A.G."/>
            <person name="Toshchakov S.V."/>
            <person name="Kublanov I.V."/>
        </authorList>
    </citation>
    <scope>NUCLEOTIDE SEQUENCE [LARGE SCALE GENOMIC DNA]</scope>
    <source>
        <strain evidence="8 9">3507LT</strain>
    </source>
</reference>
<evidence type="ECO:0000256" key="2">
    <source>
        <dbReference type="ARBA" id="ARBA00022448"/>
    </source>
</evidence>
<dbReference type="PANTHER" id="PTHR36838">
    <property type="entry name" value="AUXIN EFFLUX CARRIER FAMILY PROTEIN"/>
    <property type="match status" value="1"/>
</dbReference>
<feature type="transmembrane region" description="Helical" evidence="7">
    <location>
        <begin position="212"/>
        <end position="231"/>
    </location>
</feature>
<organism evidence="8 9">
    <name type="scientific">Infirmifilum lucidum</name>
    <dbReference type="NCBI Taxonomy" id="2776706"/>
    <lineage>
        <taxon>Archaea</taxon>
        <taxon>Thermoproteota</taxon>
        <taxon>Thermoprotei</taxon>
        <taxon>Thermofilales</taxon>
        <taxon>Thermofilaceae</taxon>
        <taxon>Infirmifilum</taxon>
    </lineage>
</organism>
<evidence type="ECO:0000256" key="7">
    <source>
        <dbReference type="SAM" id="Phobius"/>
    </source>
</evidence>
<name>A0A7L9FID6_9CREN</name>
<evidence type="ECO:0000256" key="4">
    <source>
        <dbReference type="ARBA" id="ARBA00022692"/>
    </source>
</evidence>
<dbReference type="GO" id="GO:0055085">
    <property type="term" value="P:transmembrane transport"/>
    <property type="evidence" value="ECO:0007669"/>
    <property type="project" value="InterPro"/>
</dbReference>
<dbReference type="PANTHER" id="PTHR36838:SF3">
    <property type="entry name" value="TRANSPORTER AUXIN EFFLUX CARRIER EC FAMILY"/>
    <property type="match status" value="1"/>
</dbReference>
<sequence length="291" mass="31133">MFEILAEIYIPIAIGLLLGAYLKPGERELAFFSRVVLYVFLPALLFLSTYNRLLKVSEPRLLNLSALSALGVLLTFALTRSLREDREIVLTSMYANAGYVPVGIAHALWGEEGVSSVGFYILGNNSLSNSIAPLLSGRGRTALSLVRRILLFPPVTAVILGASSGIARLPLPDPVLPTLKSLSDAAATVALLQLGLEFGQRPGFDVEGLRAYLYRLAIVIPLTVLFVKTGLLGGVDRGVAILESVMPSAVSCVPISRELGFDSGRVARIVFTSTLVSTLVALPAVLFLLKP</sequence>
<evidence type="ECO:0000256" key="6">
    <source>
        <dbReference type="ARBA" id="ARBA00023136"/>
    </source>
</evidence>
<dbReference type="RefSeq" id="WP_192819491.1">
    <property type="nucleotide sequence ID" value="NZ_CP062310.1"/>
</dbReference>
<feature type="transmembrane region" description="Helical" evidence="7">
    <location>
        <begin position="269"/>
        <end position="289"/>
    </location>
</feature>
<evidence type="ECO:0000313" key="9">
    <source>
        <dbReference type="Proteomes" id="UP000594121"/>
    </source>
</evidence>